<comment type="caution">
    <text evidence="8">The sequence shown here is derived from an EMBL/GenBank/DDBJ whole genome shotgun (WGS) entry which is preliminary data.</text>
</comment>
<sequence>MANKTTPANGVATTTSTYINFEVLTSPDFSAYTHANSLVLASNNASDPSIDLTTPLSRVLFDLQEIDSHIHTLTSRSALDMLTYTATQNETAQRILARVDDERARLLGSYERLEKEVLERHRRAVDAKTAAQRSWHVLQLGRGVQRILALARQLEVVLAESGLGGGARFGKEDHGALVRASLSILAFRDAMSGKLAGELGRVTLVKTLRGRVFEDGEARVLDYARRVVREFSMSSLSSGPAGNTGASAVPNTAGLTYREAEDSRARFTSAVHILYYLSPAPRIDGQKMSKKDFEPEYFLRALQGYLQSAITSSSASIGRALGQLPNLDRALMEASARCQNIIALEALLRGIHAPDHPLLMKVVDRKTTDETNAGESDSDSDDSVNDADTSPSSSSSETLLSLLLTALDTASLPSYFWRSLASSLSSRVSEILNRGGVAARTLRSQRDTVRAEIRECVLRGSKLPRSVVLGDARKAEEEVVENWEREAAVMVGSVVGLLAR</sequence>
<dbReference type="GeneID" id="89979696"/>
<dbReference type="Pfam" id="PF10392">
    <property type="entry name" value="COG5_N"/>
    <property type="match status" value="1"/>
</dbReference>
<organism evidence="8 9">
    <name type="scientific">Exophiala bonariae</name>
    <dbReference type="NCBI Taxonomy" id="1690606"/>
    <lineage>
        <taxon>Eukaryota</taxon>
        <taxon>Fungi</taxon>
        <taxon>Dikarya</taxon>
        <taxon>Ascomycota</taxon>
        <taxon>Pezizomycotina</taxon>
        <taxon>Eurotiomycetes</taxon>
        <taxon>Chaetothyriomycetidae</taxon>
        <taxon>Chaetothyriales</taxon>
        <taxon>Herpotrichiellaceae</taxon>
        <taxon>Exophiala</taxon>
    </lineage>
</organism>
<reference evidence="8 9" key="1">
    <citation type="submission" date="2023-08" db="EMBL/GenBank/DDBJ databases">
        <title>Black Yeasts Isolated from many extreme environments.</title>
        <authorList>
            <person name="Coleine C."/>
            <person name="Stajich J.E."/>
            <person name="Selbmann L."/>
        </authorList>
    </citation>
    <scope>NUCLEOTIDE SEQUENCE [LARGE SCALE GENOMIC DNA]</scope>
    <source>
        <strain evidence="8 9">CCFEE 5792</strain>
    </source>
</reference>
<gene>
    <name evidence="8" type="ORF">LTR84_011546</name>
</gene>
<feature type="compositionally biased region" description="Acidic residues" evidence="5">
    <location>
        <begin position="376"/>
        <end position="385"/>
    </location>
</feature>
<name>A0AAV9NIR1_9EURO</name>
<keyword evidence="4" id="KW-0472">Membrane</keyword>
<feature type="domain" description="Conserved oligomeric Golgi complex subunit 5 N-terminal" evidence="6">
    <location>
        <begin position="24"/>
        <end position="154"/>
    </location>
</feature>
<dbReference type="GO" id="GO:0006891">
    <property type="term" value="P:intra-Golgi vesicle-mediated transport"/>
    <property type="evidence" value="ECO:0007669"/>
    <property type="project" value="InterPro"/>
</dbReference>
<keyword evidence="3" id="KW-0333">Golgi apparatus</keyword>
<proteinExistence type="predicted"/>
<dbReference type="Proteomes" id="UP001358417">
    <property type="component" value="Unassembled WGS sequence"/>
</dbReference>
<evidence type="ECO:0000256" key="1">
    <source>
        <dbReference type="ARBA" id="ARBA00004395"/>
    </source>
</evidence>
<evidence type="ECO:0000256" key="3">
    <source>
        <dbReference type="ARBA" id="ARBA00023034"/>
    </source>
</evidence>
<accession>A0AAV9NIR1</accession>
<dbReference type="GO" id="GO:0017119">
    <property type="term" value="C:Golgi transport complex"/>
    <property type="evidence" value="ECO:0007669"/>
    <property type="project" value="InterPro"/>
</dbReference>
<dbReference type="EMBL" id="JAVRRD010000006">
    <property type="protein sequence ID" value="KAK5057546.1"/>
    <property type="molecule type" value="Genomic_DNA"/>
</dbReference>
<dbReference type="Pfam" id="PF20649">
    <property type="entry name" value="COG5_C"/>
    <property type="match status" value="1"/>
</dbReference>
<dbReference type="InterPro" id="IPR048485">
    <property type="entry name" value="COG5_helical"/>
</dbReference>
<evidence type="ECO:0000256" key="5">
    <source>
        <dbReference type="SAM" id="MobiDB-lite"/>
    </source>
</evidence>
<feature type="domain" description="Conserved oligomeric Golgi complex subunit 5 helical" evidence="7">
    <location>
        <begin position="224"/>
        <end position="449"/>
    </location>
</feature>
<keyword evidence="9" id="KW-1185">Reference proteome</keyword>
<protein>
    <recommendedName>
        <fullName evidence="2">Conserved oligomeric Golgi complex subunit 5</fullName>
    </recommendedName>
</protein>
<evidence type="ECO:0000259" key="6">
    <source>
        <dbReference type="Pfam" id="PF10392"/>
    </source>
</evidence>
<dbReference type="InterPro" id="IPR019465">
    <property type="entry name" value="Cog5"/>
</dbReference>
<evidence type="ECO:0000256" key="4">
    <source>
        <dbReference type="ARBA" id="ARBA00023136"/>
    </source>
</evidence>
<comment type="subcellular location">
    <subcellularLocation>
        <location evidence="1">Golgi apparatus membrane</location>
        <topology evidence="1">Peripheral membrane protein</topology>
    </subcellularLocation>
</comment>
<dbReference type="InterPro" id="IPR049176">
    <property type="entry name" value="COG5_N"/>
</dbReference>
<dbReference type="GO" id="GO:0000139">
    <property type="term" value="C:Golgi membrane"/>
    <property type="evidence" value="ECO:0007669"/>
    <property type="project" value="UniProtKB-SubCell"/>
</dbReference>
<feature type="compositionally biased region" description="Low complexity" evidence="5">
    <location>
        <begin position="386"/>
        <end position="395"/>
    </location>
</feature>
<feature type="region of interest" description="Disordered" evidence="5">
    <location>
        <begin position="369"/>
        <end position="395"/>
    </location>
</feature>
<evidence type="ECO:0000259" key="7">
    <source>
        <dbReference type="Pfam" id="PF20649"/>
    </source>
</evidence>
<evidence type="ECO:0000313" key="8">
    <source>
        <dbReference type="EMBL" id="KAK5057546.1"/>
    </source>
</evidence>
<evidence type="ECO:0000313" key="9">
    <source>
        <dbReference type="Proteomes" id="UP001358417"/>
    </source>
</evidence>
<dbReference type="AlphaFoldDB" id="A0AAV9NIR1"/>
<evidence type="ECO:0000256" key="2">
    <source>
        <dbReference type="ARBA" id="ARBA00020974"/>
    </source>
</evidence>
<dbReference type="PANTHER" id="PTHR13228:SF3">
    <property type="entry name" value="CONSERVED OLIGOMERIC GOLGI COMPLEX SUBUNIT 5"/>
    <property type="match status" value="1"/>
</dbReference>
<dbReference type="RefSeq" id="XP_064708664.1">
    <property type="nucleotide sequence ID" value="XM_064855075.1"/>
</dbReference>
<dbReference type="PANTHER" id="PTHR13228">
    <property type="entry name" value="CONSERVED OLIGOMERIC GOLGI COMPLEX COMPONENT 5"/>
    <property type="match status" value="1"/>
</dbReference>